<keyword evidence="3" id="KW-1185">Reference proteome</keyword>
<evidence type="ECO:0008006" key="4">
    <source>
        <dbReference type="Google" id="ProtNLM"/>
    </source>
</evidence>
<proteinExistence type="predicted"/>
<feature type="region of interest" description="Disordered" evidence="1">
    <location>
        <begin position="1"/>
        <end position="25"/>
    </location>
</feature>
<name>A0ABR9A305_9PSED</name>
<feature type="compositionally biased region" description="Low complexity" evidence="1">
    <location>
        <begin position="76"/>
        <end position="87"/>
    </location>
</feature>
<dbReference type="RefSeq" id="WP_191943154.1">
    <property type="nucleotide sequence ID" value="NZ_JACYNP010000002.1"/>
</dbReference>
<accession>A0ABR9A305</accession>
<feature type="compositionally biased region" description="Low complexity" evidence="1">
    <location>
        <begin position="1"/>
        <end position="20"/>
    </location>
</feature>
<reference evidence="2 3" key="1">
    <citation type="journal article" date="2020" name="FEMS Microbiol. Ecol.">
        <title>Temporal dynamics of bacterial communities during seed development and maturation.</title>
        <authorList>
            <person name="Chesneau G."/>
            <person name="Torres-Cortes G."/>
            <person name="Briand M."/>
            <person name="Darrasse A."/>
            <person name="Preveaux A."/>
            <person name="Marais C."/>
            <person name="Jacques M.A."/>
            <person name="Shade A."/>
            <person name="Barret M."/>
        </authorList>
    </citation>
    <scope>NUCLEOTIDE SEQUENCE [LARGE SCALE GENOMIC DNA]</scope>
    <source>
        <strain evidence="2 3">CFBP13723</strain>
    </source>
</reference>
<dbReference type="Proteomes" id="UP000625247">
    <property type="component" value="Unassembled WGS sequence"/>
</dbReference>
<protein>
    <recommendedName>
        <fullName evidence="4">Type III secretion protein</fullName>
    </recommendedName>
</protein>
<feature type="region of interest" description="Disordered" evidence="1">
    <location>
        <begin position="59"/>
        <end position="116"/>
    </location>
</feature>
<sequence length="156" mass="15948">MTASLAAPAAAAMPPSGGALNAQASQNLFEHMAGSAKGMPQGASPHQIGEGLMERLNGFIDRSRRFSERAEGLQNGSASGAASPSPSTQSVPAGDKPGTAQNLASNGEAPKKVGEQQVDQIVHSLGRMFDYSIETQMVVRGATQISGSANTLLKGQ</sequence>
<comment type="caution">
    <text evidence="2">The sequence shown here is derived from an EMBL/GenBank/DDBJ whole genome shotgun (WGS) entry which is preliminary data.</text>
</comment>
<organism evidence="2 3">
    <name type="scientific">Pseudomonas lutea</name>
    <dbReference type="NCBI Taxonomy" id="243924"/>
    <lineage>
        <taxon>Bacteria</taxon>
        <taxon>Pseudomonadati</taxon>
        <taxon>Pseudomonadota</taxon>
        <taxon>Gammaproteobacteria</taxon>
        <taxon>Pseudomonadales</taxon>
        <taxon>Pseudomonadaceae</taxon>
        <taxon>Pseudomonas</taxon>
    </lineage>
</organism>
<dbReference type="EMBL" id="JACYNP010000002">
    <property type="protein sequence ID" value="MBD8120401.1"/>
    <property type="molecule type" value="Genomic_DNA"/>
</dbReference>
<gene>
    <name evidence="2" type="ORF">IFT62_04170</name>
</gene>
<evidence type="ECO:0000256" key="1">
    <source>
        <dbReference type="SAM" id="MobiDB-lite"/>
    </source>
</evidence>
<evidence type="ECO:0000313" key="3">
    <source>
        <dbReference type="Proteomes" id="UP000625247"/>
    </source>
</evidence>
<evidence type="ECO:0000313" key="2">
    <source>
        <dbReference type="EMBL" id="MBD8120401.1"/>
    </source>
</evidence>
<feature type="compositionally biased region" description="Basic and acidic residues" evidence="1">
    <location>
        <begin position="61"/>
        <end position="71"/>
    </location>
</feature>